<dbReference type="PANTHER" id="PTHR35802">
    <property type="entry name" value="PROTEASE SYNTHASE AND SPORULATION PROTEIN PAI 2"/>
    <property type="match status" value="1"/>
</dbReference>
<dbReference type="KEGG" id="hyf:DTO96_102283"/>
<dbReference type="Pfam" id="PF04299">
    <property type="entry name" value="FMN_bind_2"/>
    <property type="match status" value="1"/>
</dbReference>
<dbReference type="EMBL" id="CP031124">
    <property type="protein sequence ID" value="AXF86528.1"/>
    <property type="molecule type" value="Genomic_DNA"/>
</dbReference>
<dbReference type="AlphaFoldDB" id="A0A345DDU0"/>
<protein>
    <submittedName>
        <fullName evidence="1">Protease synthase and sporulation protein PAI 2</fullName>
    </submittedName>
</protein>
<gene>
    <name evidence="1" type="primary">paiB</name>
    <name evidence="1" type="ORF">DTO96_102283</name>
</gene>
<dbReference type="PANTHER" id="PTHR35802:SF1">
    <property type="entry name" value="PROTEASE SYNTHASE AND SPORULATION PROTEIN PAI 2"/>
    <property type="match status" value="1"/>
</dbReference>
<reference evidence="2" key="1">
    <citation type="submission" date="2018-07" db="EMBL/GenBank/DDBJ databases">
        <authorList>
            <person name="Kim H."/>
        </authorList>
    </citation>
    <scope>NUCLEOTIDE SEQUENCE [LARGE SCALE GENOMIC DNA]</scope>
    <source>
        <strain evidence="2">F02</strain>
    </source>
</reference>
<dbReference type="Gene3D" id="2.30.110.10">
    <property type="entry name" value="Electron Transport, Fmn-binding Protein, Chain A"/>
    <property type="match status" value="1"/>
</dbReference>
<accession>A0A345DDU0</accession>
<evidence type="ECO:0000313" key="1">
    <source>
        <dbReference type="EMBL" id="AXF86528.1"/>
    </source>
</evidence>
<dbReference type="OrthoDB" id="9794948at2"/>
<sequence>MYHVQNFHESDPQTLRDLIAEHPLSTLITLDTEGLNANLIPLIWFDDGSEHGALRGHVARANPLWQHFSKDIDTLAVFQGPTAYISPSWYATKAETHKVVPTYNYVTVQAYGTLTVHDDAAWVWAQINALTNSQEARFTNPWQVSDAPEDYVAQNMRVIVGIELKINRLTGKWKVSQNQPAGNQRTVHSHLQAEGDMAMAACVHARFKDET</sequence>
<dbReference type="SUPFAM" id="SSF50475">
    <property type="entry name" value="FMN-binding split barrel"/>
    <property type="match status" value="1"/>
</dbReference>
<proteinExistence type="predicted"/>
<dbReference type="PIRSF" id="PIRSF010372">
    <property type="entry name" value="PaiB"/>
    <property type="match status" value="1"/>
</dbReference>
<evidence type="ECO:0000313" key="2">
    <source>
        <dbReference type="Proteomes" id="UP000252182"/>
    </source>
</evidence>
<dbReference type="GO" id="GO:0006508">
    <property type="term" value="P:proteolysis"/>
    <property type="evidence" value="ECO:0007669"/>
    <property type="project" value="UniProtKB-KW"/>
</dbReference>
<name>A0A345DDU0_9BURK</name>
<dbReference type="RefSeq" id="WP_114563592.1">
    <property type="nucleotide sequence ID" value="NZ_CP031124.1"/>
</dbReference>
<keyword evidence="1" id="KW-0378">Hydrolase</keyword>
<organism evidence="1 2">
    <name type="scientific">Ephemeroptericola cinctiostellae</name>
    <dbReference type="NCBI Taxonomy" id="2268024"/>
    <lineage>
        <taxon>Bacteria</taxon>
        <taxon>Pseudomonadati</taxon>
        <taxon>Pseudomonadota</taxon>
        <taxon>Betaproteobacteria</taxon>
        <taxon>Burkholderiales</taxon>
        <taxon>Burkholderiaceae</taxon>
        <taxon>Ephemeroptericola</taxon>
    </lineage>
</organism>
<dbReference type="InterPro" id="IPR012349">
    <property type="entry name" value="Split_barrel_FMN-bd"/>
</dbReference>
<dbReference type="InterPro" id="IPR007396">
    <property type="entry name" value="TR_PAI2-type"/>
</dbReference>
<keyword evidence="1" id="KW-0645">Protease</keyword>
<keyword evidence="2" id="KW-1185">Reference proteome</keyword>
<dbReference type="GO" id="GO:0008233">
    <property type="term" value="F:peptidase activity"/>
    <property type="evidence" value="ECO:0007669"/>
    <property type="project" value="UniProtKB-KW"/>
</dbReference>
<dbReference type="Proteomes" id="UP000252182">
    <property type="component" value="Chromosome"/>
</dbReference>